<dbReference type="PROSITE" id="PS51724">
    <property type="entry name" value="SPOR"/>
    <property type="match status" value="1"/>
</dbReference>
<keyword evidence="9" id="KW-1185">Reference proteome</keyword>
<dbReference type="GO" id="GO:0042834">
    <property type="term" value="F:peptidoglycan binding"/>
    <property type="evidence" value="ECO:0007669"/>
    <property type="project" value="InterPro"/>
</dbReference>
<proteinExistence type="inferred from homology"/>
<dbReference type="GO" id="GO:0000270">
    <property type="term" value="P:peptidoglycan metabolic process"/>
    <property type="evidence" value="ECO:0007669"/>
    <property type="project" value="UniProtKB-UniRule"/>
</dbReference>
<keyword evidence="3 4" id="KW-0961">Cell wall biogenesis/degradation</keyword>
<comment type="subcellular location">
    <subcellularLocation>
        <location evidence="4">Cell membrane</location>
        <topology evidence="4">Lipid-anchor</topology>
    </subcellularLocation>
</comment>
<dbReference type="Gene3D" id="3.30.70.1070">
    <property type="entry name" value="Sporulation related repeat"/>
    <property type="match status" value="1"/>
</dbReference>
<dbReference type="PANTHER" id="PTHR34183">
    <property type="entry name" value="ENDOLYTIC PEPTIDOGLYCAN TRANSGLYCOSYLASE RLPA"/>
    <property type="match status" value="1"/>
</dbReference>
<evidence type="ECO:0000259" key="7">
    <source>
        <dbReference type="PROSITE" id="PS51724"/>
    </source>
</evidence>
<evidence type="ECO:0000256" key="4">
    <source>
        <dbReference type="HAMAP-Rule" id="MF_02071"/>
    </source>
</evidence>
<dbReference type="HAMAP" id="MF_02071">
    <property type="entry name" value="RlpA"/>
    <property type="match status" value="1"/>
</dbReference>
<evidence type="ECO:0000256" key="5">
    <source>
        <dbReference type="RuleBase" id="RU003495"/>
    </source>
</evidence>
<keyword evidence="4" id="KW-0564">Palmitate</keyword>
<dbReference type="SUPFAM" id="SSF110997">
    <property type="entry name" value="Sporulation related repeat"/>
    <property type="match status" value="1"/>
</dbReference>
<comment type="function">
    <text evidence="4">Lytic transglycosylase with a strong preference for naked glycan strands that lack stem peptides.</text>
</comment>
<dbReference type="FunFam" id="2.40.40.10:FF:000003">
    <property type="entry name" value="Endolytic peptidoglycan transglycosylase RlpA"/>
    <property type="match status" value="1"/>
</dbReference>
<evidence type="ECO:0000313" key="9">
    <source>
        <dbReference type="Proteomes" id="UP001296776"/>
    </source>
</evidence>
<dbReference type="Proteomes" id="UP001296776">
    <property type="component" value="Unassembled WGS sequence"/>
</dbReference>
<dbReference type="GO" id="GO:0071555">
    <property type="term" value="P:cell wall organization"/>
    <property type="evidence" value="ECO:0007669"/>
    <property type="project" value="UniProtKB-KW"/>
</dbReference>
<keyword evidence="1" id="KW-0732">Signal</keyword>
<feature type="region of interest" description="Disordered" evidence="6">
    <location>
        <begin position="158"/>
        <end position="192"/>
    </location>
</feature>
<dbReference type="PROSITE" id="PS51257">
    <property type="entry name" value="PROKAR_LIPOPROTEIN"/>
    <property type="match status" value="1"/>
</dbReference>
<dbReference type="InterPro" id="IPR034718">
    <property type="entry name" value="RlpA"/>
</dbReference>
<dbReference type="InterPro" id="IPR036908">
    <property type="entry name" value="RlpA-like_sf"/>
</dbReference>
<evidence type="ECO:0000256" key="3">
    <source>
        <dbReference type="ARBA" id="ARBA00023316"/>
    </source>
</evidence>
<accession>A0AAJ0XAM1</accession>
<dbReference type="NCBIfam" id="TIGR00413">
    <property type="entry name" value="rlpA"/>
    <property type="match status" value="1"/>
</dbReference>
<name>A0AAJ0XAM1_9GAMM</name>
<dbReference type="GO" id="GO:0009279">
    <property type="term" value="C:cell outer membrane"/>
    <property type="evidence" value="ECO:0007669"/>
    <property type="project" value="TreeGrafter"/>
</dbReference>
<evidence type="ECO:0000256" key="2">
    <source>
        <dbReference type="ARBA" id="ARBA00023239"/>
    </source>
</evidence>
<feature type="domain" description="SPOR" evidence="7">
    <location>
        <begin position="206"/>
        <end position="294"/>
    </location>
</feature>
<gene>
    <name evidence="4" type="primary">rlpA</name>
    <name evidence="8" type="ORF">CKO40_15715</name>
</gene>
<dbReference type="Pfam" id="PF05036">
    <property type="entry name" value="SPOR"/>
    <property type="match status" value="1"/>
</dbReference>
<dbReference type="InterPro" id="IPR036680">
    <property type="entry name" value="SPOR-like_sf"/>
</dbReference>
<dbReference type="SUPFAM" id="SSF50685">
    <property type="entry name" value="Barwin-like endoglucanases"/>
    <property type="match status" value="1"/>
</dbReference>
<dbReference type="GO" id="GO:0005886">
    <property type="term" value="C:plasma membrane"/>
    <property type="evidence" value="ECO:0007669"/>
    <property type="project" value="UniProtKB-SubCell"/>
</dbReference>
<dbReference type="EMBL" id="NRSJ01000031">
    <property type="protein sequence ID" value="MBK1705964.1"/>
    <property type="molecule type" value="Genomic_DNA"/>
</dbReference>
<protein>
    <recommendedName>
        <fullName evidence="4">Endolytic peptidoglycan transglycosylase RlpA</fullName>
        <ecNumber evidence="4">4.2.2.-</ecNumber>
    </recommendedName>
</protein>
<keyword evidence="4" id="KW-1003">Cell membrane</keyword>
<comment type="caution">
    <text evidence="8">The sequence shown here is derived from an EMBL/GenBank/DDBJ whole genome shotgun (WGS) entry which is preliminary data.</text>
</comment>
<evidence type="ECO:0000256" key="1">
    <source>
        <dbReference type="ARBA" id="ARBA00022729"/>
    </source>
</evidence>
<dbReference type="PANTHER" id="PTHR34183:SF1">
    <property type="entry name" value="ENDOLYTIC PEPTIDOGLYCAN TRANSGLYCOSYLASE RLPA"/>
    <property type="match status" value="1"/>
</dbReference>
<dbReference type="GO" id="GO:0008932">
    <property type="term" value="F:lytic endotransglycosylase activity"/>
    <property type="evidence" value="ECO:0007669"/>
    <property type="project" value="UniProtKB-UniRule"/>
</dbReference>
<sequence length="294" mass="31642">MRLGLLCGPVLLALGACGSNPKGTVAEVPAAEIRPKVEPKARSGNMRSYVVRGKRYYTKTSSRNHVERGLASWYGRKFHGRRTSSGERYDMHQMTAAHKTLPLPTYARVTNLDNGRSTVVRVNDRGPFVHNRVIDLSYAAAKRLDMVKAGIARVEVRSIDPRDHGGQSPLRVASTDGAAEPAQRAPAERSPDVGIAATSAVAKPQASAPAPVYLQLGAFGSRGNAEQLRDQVLAAVDAPVRVQTARSGFASDPLYAVDPLYKVQVGPLDSERDADTLGRRLAALGIEKPMVVSR</sequence>
<organism evidence="8 9">
    <name type="scientific">Halochromatium glycolicum</name>
    <dbReference type="NCBI Taxonomy" id="85075"/>
    <lineage>
        <taxon>Bacteria</taxon>
        <taxon>Pseudomonadati</taxon>
        <taxon>Pseudomonadota</taxon>
        <taxon>Gammaproteobacteria</taxon>
        <taxon>Chromatiales</taxon>
        <taxon>Chromatiaceae</taxon>
        <taxon>Halochromatium</taxon>
    </lineage>
</organism>
<keyword evidence="4" id="KW-0449">Lipoprotein</keyword>
<dbReference type="EC" id="4.2.2.-" evidence="4"/>
<evidence type="ECO:0000313" key="8">
    <source>
        <dbReference type="EMBL" id="MBK1705964.1"/>
    </source>
</evidence>
<evidence type="ECO:0000256" key="6">
    <source>
        <dbReference type="SAM" id="MobiDB-lite"/>
    </source>
</evidence>
<dbReference type="Pfam" id="PF03330">
    <property type="entry name" value="DPBB_1"/>
    <property type="match status" value="1"/>
</dbReference>
<reference evidence="8" key="2">
    <citation type="journal article" date="2020" name="Microorganisms">
        <title>Osmotic Adaptation and Compatible Solute Biosynthesis of Phototrophic Bacteria as Revealed from Genome Analyses.</title>
        <authorList>
            <person name="Imhoff J.F."/>
            <person name="Rahn T."/>
            <person name="Kunzel S."/>
            <person name="Keller A."/>
            <person name="Neulinger S.C."/>
        </authorList>
    </citation>
    <scope>NUCLEOTIDE SEQUENCE</scope>
    <source>
        <strain evidence="8">DSM 11080</strain>
    </source>
</reference>
<dbReference type="Gene3D" id="2.40.40.10">
    <property type="entry name" value="RlpA-like domain"/>
    <property type="match status" value="1"/>
</dbReference>
<reference evidence="8" key="1">
    <citation type="submission" date="2017-08" db="EMBL/GenBank/DDBJ databases">
        <authorList>
            <person name="Imhoff J.F."/>
            <person name="Rahn T."/>
            <person name="Kuenzel S."/>
            <person name="Neulinger S.C."/>
        </authorList>
    </citation>
    <scope>NUCLEOTIDE SEQUENCE</scope>
    <source>
        <strain evidence="8">DSM 11080</strain>
    </source>
</reference>
<dbReference type="CDD" id="cd22268">
    <property type="entry name" value="DPBB_RlpA-like"/>
    <property type="match status" value="1"/>
</dbReference>
<dbReference type="InterPro" id="IPR012997">
    <property type="entry name" value="RplA"/>
</dbReference>
<dbReference type="InterPro" id="IPR009009">
    <property type="entry name" value="RlpA-like_DPBB"/>
</dbReference>
<comment type="similarity">
    <text evidence="4 5">Belongs to the RlpA family.</text>
</comment>
<dbReference type="InterPro" id="IPR007730">
    <property type="entry name" value="SPOR-like_dom"/>
</dbReference>
<keyword evidence="4" id="KW-0472">Membrane</keyword>
<keyword evidence="2 4" id="KW-0456">Lyase</keyword>
<dbReference type="AlphaFoldDB" id="A0AAJ0XAM1"/>